<evidence type="ECO:0000313" key="2">
    <source>
        <dbReference type="EMBL" id="PIL43720.1"/>
    </source>
</evidence>
<sequence length="113" mass="12241">MTLQRKLRIANILMLVGILPLVLGISWIVSGIVYAQQHKGQMGGSDAFLMIGVLIVTYAFALLLGGGSLIWSAVVARRNAGIRATASKIIRISVWFMLAAPLVWYFGLALTLL</sequence>
<feature type="transmembrane region" description="Helical" evidence="1">
    <location>
        <begin position="12"/>
        <end position="35"/>
    </location>
</feature>
<comment type="caution">
    <text evidence="2">The sequence shown here is derived from an EMBL/GenBank/DDBJ whole genome shotgun (WGS) entry which is preliminary data.</text>
</comment>
<dbReference type="EMBL" id="PDOC01000011">
    <property type="protein sequence ID" value="PIL43720.1"/>
    <property type="molecule type" value="Genomic_DNA"/>
</dbReference>
<reference evidence="2 3" key="1">
    <citation type="submission" date="2017-10" db="EMBL/GenBank/DDBJ databases">
        <title>Massilia psychrophilum sp. nov., a novel purple-pigmented bacterium isolated from Tianshan glacier, Xinjiang Municipality, China.</title>
        <authorList>
            <person name="Wang H."/>
        </authorList>
    </citation>
    <scope>NUCLEOTIDE SEQUENCE [LARGE SCALE GENOMIC DNA]</scope>
    <source>
        <strain evidence="2 3">JCM 30074</strain>
    </source>
</reference>
<keyword evidence="1" id="KW-0812">Transmembrane</keyword>
<proteinExistence type="predicted"/>
<keyword evidence="1" id="KW-0472">Membrane</keyword>
<feature type="transmembrane region" description="Helical" evidence="1">
    <location>
        <begin position="92"/>
        <end position="112"/>
    </location>
</feature>
<feature type="transmembrane region" description="Helical" evidence="1">
    <location>
        <begin position="47"/>
        <end position="71"/>
    </location>
</feature>
<name>A0A2G8TCG6_9BURK</name>
<accession>A0A2G8TCG6</accession>
<keyword evidence="3" id="KW-1185">Reference proteome</keyword>
<dbReference type="Proteomes" id="UP000230390">
    <property type="component" value="Unassembled WGS sequence"/>
</dbReference>
<dbReference type="RefSeq" id="WP_099790301.1">
    <property type="nucleotide sequence ID" value="NZ_JBHLYV010000019.1"/>
</dbReference>
<keyword evidence="1" id="KW-1133">Transmembrane helix</keyword>
<evidence type="ECO:0000313" key="3">
    <source>
        <dbReference type="Proteomes" id="UP000230390"/>
    </source>
</evidence>
<evidence type="ECO:0000256" key="1">
    <source>
        <dbReference type="SAM" id="Phobius"/>
    </source>
</evidence>
<protein>
    <submittedName>
        <fullName evidence="2">Uncharacterized protein</fullName>
    </submittedName>
</protein>
<gene>
    <name evidence="2" type="ORF">CR105_16915</name>
</gene>
<dbReference type="AlphaFoldDB" id="A0A2G8TCG6"/>
<organism evidence="2 3">
    <name type="scientific">Massilia eurypsychrophila</name>
    <dbReference type="NCBI Taxonomy" id="1485217"/>
    <lineage>
        <taxon>Bacteria</taxon>
        <taxon>Pseudomonadati</taxon>
        <taxon>Pseudomonadota</taxon>
        <taxon>Betaproteobacteria</taxon>
        <taxon>Burkholderiales</taxon>
        <taxon>Oxalobacteraceae</taxon>
        <taxon>Telluria group</taxon>
        <taxon>Massilia</taxon>
    </lineage>
</organism>